<proteinExistence type="predicted"/>
<evidence type="ECO:0000259" key="1">
    <source>
        <dbReference type="Pfam" id="PF01796"/>
    </source>
</evidence>
<dbReference type="SUPFAM" id="SSF50249">
    <property type="entry name" value="Nucleic acid-binding proteins"/>
    <property type="match status" value="1"/>
</dbReference>
<gene>
    <name evidence="2" type="ORF">SCARUB_02958</name>
</gene>
<feature type="domain" description="ChsH2 C-terminal OB-fold" evidence="1">
    <location>
        <begin position="79"/>
        <end position="143"/>
    </location>
</feature>
<reference evidence="2 3" key="1">
    <citation type="submission" date="2016-07" db="EMBL/GenBank/DDBJ databases">
        <title>Draft genome of Scalindua rubra, obtained from a brine-seawater interface in the Red Sea, sheds light on salt adaptation in anammox bacteria.</title>
        <authorList>
            <person name="Speth D.R."/>
            <person name="Lagkouvardos I."/>
            <person name="Wang Y."/>
            <person name="Qian P.-Y."/>
            <person name="Dutilh B.E."/>
            <person name="Jetten M.S."/>
        </authorList>
    </citation>
    <scope>NUCLEOTIDE SEQUENCE [LARGE SCALE GENOMIC DNA]</scope>
    <source>
        <strain evidence="2">BSI-1</strain>
    </source>
</reference>
<dbReference type="PANTHER" id="PTHR34075">
    <property type="entry name" value="BLR3430 PROTEIN"/>
    <property type="match status" value="1"/>
</dbReference>
<dbReference type="InterPro" id="IPR012340">
    <property type="entry name" value="NA-bd_OB-fold"/>
</dbReference>
<dbReference type="Proteomes" id="UP000094056">
    <property type="component" value="Unassembled WGS sequence"/>
</dbReference>
<name>A0A1E3X8G8_9BACT</name>
<dbReference type="InterPro" id="IPR052513">
    <property type="entry name" value="Thioester_dehydratase-like"/>
</dbReference>
<dbReference type="AlphaFoldDB" id="A0A1E3X8G8"/>
<dbReference type="PANTHER" id="PTHR34075:SF4">
    <property type="entry name" value="DUF35 DOMAIN-CONTAINING PROTEIN"/>
    <property type="match status" value="1"/>
</dbReference>
<dbReference type="Pfam" id="PF01796">
    <property type="entry name" value="OB_ChsH2_C"/>
    <property type="match status" value="1"/>
</dbReference>
<dbReference type="PATRIC" id="fig|1872076.5.peg.3503"/>
<sequence>MPKKIKIPETEEGTILFNTDPVIIKNHYEMDYIHSYAQDSPFFIGLSKGVLLGSECKECGYKYATPRKHCMYCGKETAWFELPKTGKIHTWTTCYYGGEAFLKETPYNLILVEFDGVDTLFQSRLIGIKEDEIKIGMDVKAQFLRNSKFKATDVYFVPSY</sequence>
<protein>
    <recommendedName>
        <fullName evidence="1">ChsH2 C-terminal OB-fold domain-containing protein</fullName>
    </recommendedName>
</protein>
<evidence type="ECO:0000313" key="2">
    <source>
        <dbReference type="EMBL" id="ODS31915.1"/>
    </source>
</evidence>
<organism evidence="2 3">
    <name type="scientific">Candidatus Scalindua rubra</name>
    <dbReference type="NCBI Taxonomy" id="1872076"/>
    <lineage>
        <taxon>Bacteria</taxon>
        <taxon>Pseudomonadati</taxon>
        <taxon>Planctomycetota</taxon>
        <taxon>Candidatus Brocadiia</taxon>
        <taxon>Candidatus Brocadiales</taxon>
        <taxon>Candidatus Scalinduaceae</taxon>
        <taxon>Candidatus Scalindua</taxon>
    </lineage>
</organism>
<comment type="caution">
    <text evidence="2">The sequence shown here is derived from an EMBL/GenBank/DDBJ whole genome shotgun (WGS) entry which is preliminary data.</text>
</comment>
<dbReference type="EMBL" id="MAYW01000087">
    <property type="protein sequence ID" value="ODS31915.1"/>
    <property type="molecule type" value="Genomic_DNA"/>
</dbReference>
<accession>A0A1E3X8G8</accession>
<dbReference type="Gene3D" id="6.10.30.10">
    <property type="match status" value="1"/>
</dbReference>
<dbReference type="InterPro" id="IPR002878">
    <property type="entry name" value="ChsH2_C"/>
</dbReference>
<evidence type="ECO:0000313" key="3">
    <source>
        <dbReference type="Proteomes" id="UP000094056"/>
    </source>
</evidence>